<accession>A0A8H5BDT4</accession>
<dbReference type="AlphaFoldDB" id="A0A8H5BDT4"/>
<keyword evidence="2" id="KW-1185">Reference proteome</keyword>
<evidence type="ECO:0000313" key="2">
    <source>
        <dbReference type="Proteomes" id="UP000567179"/>
    </source>
</evidence>
<dbReference type="SUPFAM" id="SSF53067">
    <property type="entry name" value="Actin-like ATPase domain"/>
    <property type="match status" value="1"/>
</dbReference>
<dbReference type="Proteomes" id="UP000567179">
    <property type="component" value="Unassembled WGS sequence"/>
</dbReference>
<dbReference type="CDD" id="cd10170">
    <property type="entry name" value="ASKHA_NBD_HSP70"/>
    <property type="match status" value="1"/>
</dbReference>
<name>A0A8H5BDT4_9AGAR</name>
<gene>
    <name evidence="1" type="ORF">D9619_002235</name>
</gene>
<dbReference type="PANTHER" id="PTHR14187">
    <property type="entry name" value="ALPHA KINASE/ELONGATION FACTOR 2 KINASE"/>
    <property type="match status" value="1"/>
</dbReference>
<dbReference type="InterPro" id="IPR043129">
    <property type="entry name" value="ATPase_NBD"/>
</dbReference>
<sequence>MITTARERFCGPRRKLVLAFGVGITHSRISYCILDPGVVPEIRGVTRFPAHQNIPGAAKITTIIYYDRDGKVKAVGAEAMREGVYEQVEDEEWVKAEWFILHLQSKIVPAAGNQVINDIPRLPPGKTVVDVFADFLAYLYKCTATYIKDTHANGTALWDSVEGQIDFVLSHSNRWEGTQQNEILKAAVQAGLVLDTATGHARLSFVTEGEASLHYAVQNGLPGAATKAYAGEGAIEISSYKSVYTDTFEKISVPQCYFNGSTFVNIHAQDFLSNFLEGSRYLDDP</sequence>
<reference evidence="1 2" key="1">
    <citation type="journal article" date="2020" name="ISME J.">
        <title>Uncovering the hidden diversity of litter-decomposition mechanisms in mushroom-forming fungi.</title>
        <authorList>
            <person name="Floudas D."/>
            <person name="Bentzer J."/>
            <person name="Ahren D."/>
            <person name="Johansson T."/>
            <person name="Persson P."/>
            <person name="Tunlid A."/>
        </authorList>
    </citation>
    <scope>NUCLEOTIDE SEQUENCE [LARGE SCALE GENOMIC DNA]</scope>
    <source>
        <strain evidence="1 2">CBS 101986</strain>
    </source>
</reference>
<protein>
    <submittedName>
        <fullName evidence="1">Uncharacterized protein</fullName>
    </submittedName>
</protein>
<dbReference type="Gene3D" id="3.30.420.40">
    <property type="match status" value="1"/>
</dbReference>
<dbReference type="PANTHER" id="PTHR14187:SF5">
    <property type="entry name" value="HEAT SHOCK 70 KDA PROTEIN 12A"/>
    <property type="match status" value="1"/>
</dbReference>
<dbReference type="OrthoDB" id="2963168at2759"/>
<proteinExistence type="predicted"/>
<evidence type="ECO:0000313" key="1">
    <source>
        <dbReference type="EMBL" id="KAF5321467.1"/>
    </source>
</evidence>
<dbReference type="EMBL" id="JAACJJ010000028">
    <property type="protein sequence ID" value="KAF5321467.1"/>
    <property type="molecule type" value="Genomic_DNA"/>
</dbReference>
<organism evidence="1 2">
    <name type="scientific">Psilocybe cf. subviscida</name>
    <dbReference type="NCBI Taxonomy" id="2480587"/>
    <lineage>
        <taxon>Eukaryota</taxon>
        <taxon>Fungi</taxon>
        <taxon>Dikarya</taxon>
        <taxon>Basidiomycota</taxon>
        <taxon>Agaricomycotina</taxon>
        <taxon>Agaricomycetes</taxon>
        <taxon>Agaricomycetidae</taxon>
        <taxon>Agaricales</taxon>
        <taxon>Agaricineae</taxon>
        <taxon>Strophariaceae</taxon>
        <taxon>Psilocybe</taxon>
    </lineage>
</organism>
<comment type="caution">
    <text evidence="1">The sequence shown here is derived from an EMBL/GenBank/DDBJ whole genome shotgun (WGS) entry which is preliminary data.</text>
</comment>